<proteinExistence type="predicted"/>
<dbReference type="Proteomes" id="UP001596157">
    <property type="component" value="Unassembled WGS sequence"/>
</dbReference>
<accession>A0ABW0EVE7</accession>
<sequence>MREDVEKVTVTERSAGAVRSLVGWLPPVQLTEGQEAVLKAAAHCLIPGGGHFPPADRTGMLFFLTRYIAPEGQDARLFPFLEEREVRLRLDELGEPFLSAQEDERVEALRALELAEPRFFTALRDLVYHAYYAQPEVTRAINRELDAGRDYRGAPQPLGYSDVLLDWDEELVDRVRGSYTKTEDVVRVPIPEGLTAGRPLADDARHVGSER</sequence>
<protein>
    <submittedName>
        <fullName evidence="1">Gluconate 2-dehydrogenase subunit 3 family protein</fullName>
    </submittedName>
</protein>
<comment type="caution">
    <text evidence="1">The sequence shown here is derived from an EMBL/GenBank/DDBJ whole genome shotgun (WGS) entry which is preliminary data.</text>
</comment>
<reference evidence="2" key="1">
    <citation type="journal article" date="2019" name="Int. J. Syst. Evol. Microbiol.">
        <title>The Global Catalogue of Microorganisms (GCM) 10K type strain sequencing project: providing services to taxonomists for standard genome sequencing and annotation.</title>
        <authorList>
            <consortium name="The Broad Institute Genomics Platform"/>
            <consortium name="The Broad Institute Genome Sequencing Center for Infectious Disease"/>
            <person name="Wu L."/>
            <person name="Ma J."/>
        </authorList>
    </citation>
    <scope>NUCLEOTIDE SEQUENCE [LARGE SCALE GENOMIC DNA]</scope>
    <source>
        <strain evidence="2">CCUG 59778</strain>
    </source>
</reference>
<evidence type="ECO:0000313" key="1">
    <source>
        <dbReference type="EMBL" id="MFC5290114.1"/>
    </source>
</evidence>
<evidence type="ECO:0000313" key="2">
    <source>
        <dbReference type="Proteomes" id="UP001596157"/>
    </source>
</evidence>
<name>A0ABW0EVE7_9PSEU</name>
<gene>
    <name evidence="1" type="ORF">ACFPM7_23920</name>
</gene>
<keyword evidence="2" id="KW-1185">Reference proteome</keyword>
<dbReference type="InterPro" id="IPR027056">
    <property type="entry name" value="Gluconate_2DH_su3"/>
</dbReference>
<dbReference type="Pfam" id="PF13618">
    <property type="entry name" value="Gluconate_2-dh3"/>
    <property type="match status" value="1"/>
</dbReference>
<dbReference type="RefSeq" id="WP_378249987.1">
    <property type="nucleotide sequence ID" value="NZ_JBHSKF010000014.1"/>
</dbReference>
<organism evidence="1 2">
    <name type="scientific">Actinokineospora guangxiensis</name>
    <dbReference type="NCBI Taxonomy" id="1490288"/>
    <lineage>
        <taxon>Bacteria</taxon>
        <taxon>Bacillati</taxon>
        <taxon>Actinomycetota</taxon>
        <taxon>Actinomycetes</taxon>
        <taxon>Pseudonocardiales</taxon>
        <taxon>Pseudonocardiaceae</taxon>
        <taxon>Actinokineospora</taxon>
    </lineage>
</organism>
<dbReference type="EMBL" id="JBHSKF010000014">
    <property type="protein sequence ID" value="MFC5290114.1"/>
    <property type="molecule type" value="Genomic_DNA"/>
</dbReference>